<feature type="domain" description="Ig-like" evidence="11">
    <location>
        <begin position="66"/>
        <end position="166"/>
    </location>
</feature>
<dbReference type="InterPro" id="IPR013783">
    <property type="entry name" value="Ig-like_fold"/>
</dbReference>
<keyword evidence="10" id="KW-0393">Immunoglobulin domain</keyword>
<keyword evidence="9" id="KW-0325">Glycoprotein</keyword>
<dbReference type="EMBL" id="RJVU01040791">
    <property type="protein sequence ID" value="ROL46149.1"/>
    <property type="molecule type" value="Genomic_DNA"/>
</dbReference>
<dbReference type="SMART" id="SM00406">
    <property type="entry name" value="IGv"/>
    <property type="match status" value="2"/>
</dbReference>
<comment type="caution">
    <text evidence="12">The sequence shown here is derived from an EMBL/GenBank/DDBJ whole genome shotgun (WGS) entry which is preliminary data.</text>
</comment>
<dbReference type="InterPro" id="IPR013106">
    <property type="entry name" value="Ig_V-set"/>
</dbReference>
<evidence type="ECO:0000256" key="2">
    <source>
        <dbReference type="ARBA" id="ARBA00022475"/>
    </source>
</evidence>
<dbReference type="InterPro" id="IPR007110">
    <property type="entry name" value="Ig-like_dom"/>
</dbReference>
<gene>
    <name evidence="12" type="ORF">DPX16_1749</name>
</gene>
<dbReference type="InterPro" id="IPR003599">
    <property type="entry name" value="Ig_sub"/>
</dbReference>
<keyword evidence="13" id="KW-1185">Reference proteome</keyword>
<dbReference type="InterPro" id="IPR051713">
    <property type="entry name" value="T-cell_Activation_Regulation"/>
</dbReference>
<dbReference type="AlphaFoldDB" id="A0A3N0YIU2"/>
<evidence type="ECO:0000256" key="4">
    <source>
        <dbReference type="ARBA" id="ARBA00022729"/>
    </source>
</evidence>
<evidence type="ECO:0000256" key="6">
    <source>
        <dbReference type="ARBA" id="ARBA00023136"/>
    </source>
</evidence>
<evidence type="ECO:0000256" key="7">
    <source>
        <dbReference type="ARBA" id="ARBA00023157"/>
    </source>
</evidence>
<dbReference type="GO" id="GO:0031295">
    <property type="term" value="P:T cell costimulation"/>
    <property type="evidence" value="ECO:0007669"/>
    <property type="project" value="TreeGrafter"/>
</dbReference>
<dbReference type="SMART" id="SM00409">
    <property type="entry name" value="IG"/>
    <property type="match status" value="2"/>
</dbReference>
<dbReference type="Pfam" id="PF07686">
    <property type="entry name" value="V-set"/>
    <property type="match status" value="2"/>
</dbReference>
<feature type="domain" description="Ig-like" evidence="11">
    <location>
        <begin position="182"/>
        <end position="282"/>
    </location>
</feature>
<dbReference type="FunFam" id="2.60.40.10:FF:000142">
    <property type="entry name" value="V-set domain-containing T-cell activation inhibitor 1"/>
    <property type="match status" value="2"/>
</dbReference>
<evidence type="ECO:0000256" key="3">
    <source>
        <dbReference type="ARBA" id="ARBA00022692"/>
    </source>
</evidence>
<comment type="subcellular location">
    <subcellularLocation>
        <location evidence="1">Cell membrane</location>
        <topology evidence="1">Single-pass type I membrane protein</topology>
    </subcellularLocation>
</comment>
<dbReference type="GO" id="GO:0071222">
    <property type="term" value="P:cellular response to lipopolysaccharide"/>
    <property type="evidence" value="ECO:0007669"/>
    <property type="project" value="TreeGrafter"/>
</dbReference>
<evidence type="ECO:0000256" key="9">
    <source>
        <dbReference type="ARBA" id="ARBA00023180"/>
    </source>
</evidence>
<name>A0A3N0YIU2_ANAGA</name>
<evidence type="ECO:0000313" key="13">
    <source>
        <dbReference type="Proteomes" id="UP000281406"/>
    </source>
</evidence>
<dbReference type="GO" id="GO:0042130">
    <property type="term" value="P:negative regulation of T cell proliferation"/>
    <property type="evidence" value="ECO:0007669"/>
    <property type="project" value="TreeGrafter"/>
</dbReference>
<dbReference type="SUPFAM" id="SSF48726">
    <property type="entry name" value="Immunoglobulin"/>
    <property type="match status" value="2"/>
</dbReference>
<dbReference type="GO" id="GO:0006955">
    <property type="term" value="P:immune response"/>
    <property type="evidence" value="ECO:0007669"/>
    <property type="project" value="TreeGrafter"/>
</dbReference>
<sequence length="292" mass="33196">MLFSRNPDTIISCRPHPHSPIKYCPAPHSVVLGPAGSAVLPRECRSLLCMWFIVKGPPIPLVAPLGGSVVLPCYVDELLPMKDLEVEWRRTDSEIIVNLFLDGKSRAEAQQQDYHDRAHFFTDQIQYGNFSLRLDNLRAEDEGKYTCTVYSQKNSGQILVEIKEVEHLSVSGSDHLVSASVGEDVTLNCSVDSHIPPEHIQQVSWRKTDENVNIQVLRLQRNKIQSDSSDERYRDRVEFFTDEISKGNFSLRLKRVRHGDKGVYMCQVKTEHLSANTTARLEQLGESTREHL</sequence>
<evidence type="ECO:0000256" key="5">
    <source>
        <dbReference type="ARBA" id="ARBA00022989"/>
    </source>
</evidence>
<dbReference type="GO" id="GO:0007166">
    <property type="term" value="P:cell surface receptor signaling pathway"/>
    <property type="evidence" value="ECO:0007669"/>
    <property type="project" value="TreeGrafter"/>
</dbReference>
<evidence type="ECO:0000256" key="10">
    <source>
        <dbReference type="ARBA" id="ARBA00023319"/>
    </source>
</evidence>
<evidence type="ECO:0000256" key="1">
    <source>
        <dbReference type="ARBA" id="ARBA00004251"/>
    </source>
</evidence>
<dbReference type="Gene3D" id="2.60.40.10">
    <property type="entry name" value="Immunoglobulins"/>
    <property type="match status" value="2"/>
</dbReference>
<reference evidence="12 13" key="1">
    <citation type="submission" date="2018-10" db="EMBL/GenBank/DDBJ databases">
        <title>Genome assembly for a Yunnan-Guizhou Plateau 3E fish, Anabarilius grahami (Regan), and its evolutionary and genetic applications.</title>
        <authorList>
            <person name="Jiang W."/>
        </authorList>
    </citation>
    <scope>NUCLEOTIDE SEQUENCE [LARGE SCALE GENOMIC DNA]</scope>
    <source>
        <strain evidence="12">AG-KIZ</strain>
        <tissue evidence="12">Muscle</tissue>
    </source>
</reference>
<dbReference type="InterPro" id="IPR003598">
    <property type="entry name" value="Ig_sub2"/>
</dbReference>
<organism evidence="12 13">
    <name type="scientific">Anabarilius grahami</name>
    <name type="common">Kanglang fish</name>
    <name type="synonym">Barilius grahami</name>
    <dbReference type="NCBI Taxonomy" id="495550"/>
    <lineage>
        <taxon>Eukaryota</taxon>
        <taxon>Metazoa</taxon>
        <taxon>Chordata</taxon>
        <taxon>Craniata</taxon>
        <taxon>Vertebrata</taxon>
        <taxon>Euteleostomi</taxon>
        <taxon>Actinopterygii</taxon>
        <taxon>Neopterygii</taxon>
        <taxon>Teleostei</taxon>
        <taxon>Ostariophysi</taxon>
        <taxon>Cypriniformes</taxon>
        <taxon>Xenocyprididae</taxon>
        <taxon>Xenocypridinae</taxon>
        <taxon>Xenocypridinae incertae sedis</taxon>
        <taxon>Anabarilius</taxon>
    </lineage>
</organism>
<keyword evidence="5" id="KW-1133">Transmembrane helix</keyword>
<keyword evidence="6" id="KW-0472">Membrane</keyword>
<dbReference type="InterPro" id="IPR036179">
    <property type="entry name" value="Ig-like_dom_sf"/>
</dbReference>
<keyword evidence="3" id="KW-0812">Transmembrane</keyword>
<dbReference type="SMART" id="SM00408">
    <property type="entry name" value="IGc2"/>
    <property type="match status" value="2"/>
</dbReference>
<keyword evidence="8" id="KW-0675">Receptor</keyword>
<dbReference type="PROSITE" id="PS50835">
    <property type="entry name" value="IG_LIKE"/>
    <property type="match status" value="2"/>
</dbReference>
<dbReference type="PANTHER" id="PTHR25466">
    <property type="entry name" value="T-LYMPHOCYTE ACTIVATION ANTIGEN"/>
    <property type="match status" value="1"/>
</dbReference>
<accession>A0A3N0YIU2</accession>
<keyword evidence="2" id="KW-1003">Cell membrane</keyword>
<keyword evidence="7" id="KW-1015">Disulfide bond</keyword>
<dbReference type="GO" id="GO:0009897">
    <property type="term" value="C:external side of plasma membrane"/>
    <property type="evidence" value="ECO:0007669"/>
    <property type="project" value="TreeGrafter"/>
</dbReference>
<evidence type="ECO:0000259" key="11">
    <source>
        <dbReference type="PROSITE" id="PS50835"/>
    </source>
</evidence>
<proteinExistence type="predicted"/>
<dbReference type="PANTHER" id="PTHR25466:SF14">
    <property type="entry name" value="BUTYROPHILIN SUBFAMILY 2 MEMBER A2-LIKE-RELATED"/>
    <property type="match status" value="1"/>
</dbReference>
<dbReference type="Proteomes" id="UP000281406">
    <property type="component" value="Unassembled WGS sequence"/>
</dbReference>
<keyword evidence="4" id="KW-0732">Signal</keyword>
<dbReference type="GO" id="GO:0042102">
    <property type="term" value="P:positive regulation of T cell proliferation"/>
    <property type="evidence" value="ECO:0007669"/>
    <property type="project" value="TreeGrafter"/>
</dbReference>
<dbReference type="OrthoDB" id="10012075at2759"/>
<protein>
    <submittedName>
        <fullName evidence="12">Butyrophilin subfamily 1 member A1</fullName>
    </submittedName>
</protein>
<evidence type="ECO:0000313" key="12">
    <source>
        <dbReference type="EMBL" id="ROL46149.1"/>
    </source>
</evidence>
<evidence type="ECO:0000256" key="8">
    <source>
        <dbReference type="ARBA" id="ARBA00023170"/>
    </source>
</evidence>